<protein>
    <recommendedName>
        <fullName evidence="2">FtsX extracellular domain-containing protein</fullName>
    </recommendedName>
</protein>
<sequence length="347" mass="37712">MEMIGEDTPAGGRNREPHGSGGREELSFGGPDRESRLAGWAARHRRALAAAAGALAVLAALAAGGRHLYLESREPLPPPDAPLPAQVGFQVYLCPRPAASGCSAEDLRQARRPERIQAELRALPGVVSITYTSPEEAYRIWRRSSSEADAQGEGRLVVPAFLGASVTGTLRRPEDYAEVATRARRISGVFDVDRSPVSFWTGRADLRIDLCNINPVPRCGNVGTVPRPPSAAERQAIVDRIWRVDGVEKIYFEDRAHALRLARHYYPERALAGDAMLTAWNDREAFYVKTRDAAAARRVMDQVAGLPGVEAGHLLDPPRGPVGGRVPVAPEVVLNPADGRAMYPRRT</sequence>
<dbReference type="RefSeq" id="WP_203982093.1">
    <property type="nucleotide sequence ID" value="NZ_BOOU01000005.1"/>
</dbReference>
<name>A0A919R1W4_9ACTN</name>
<dbReference type="Proteomes" id="UP000655287">
    <property type="component" value="Unassembled WGS sequence"/>
</dbReference>
<evidence type="ECO:0000313" key="3">
    <source>
        <dbReference type="EMBL" id="GII75427.1"/>
    </source>
</evidence>
<dbReference type="Gene3D" id="3.30.70.3040">
    <property type="match status" value="2"/>
</dbReference>
<keyword evidence="4" id="KW-1185">Reference proteome</keyword>
<gene>
    <name evidence="3" type="ORF">Sru01_04090</name>
</gene>
<dbReference type="Pfam" id="PF18075">
    <property type="entry name" value="FtsX_ECD"/>
    <property type="match status" value="1"/>
</dbReference>
<dbReference type="AlphaFoldDB" id="A0A919R1W4"/>
<feature type="compositionally biased region" description="Basic and acidic residues" evidence="1">
    <location>
        <begin position="13"/>
        <end position="34"/>
    </location>
</feature>
<comment type="caution">
    <text evidence="3">The sequence shown here is derived from an EMBL/GenBank/DDBJ whole genome shotgun (WGS) entry which is preliminary data.</text>
</comment>
<organism evidence="3 4">
    <name type="scientific">Sphaerisporangium rufum</name>
    <dbReference type="NCBI Taxonomy" id="1381558"/>
    <lineage>
        <taxon>Bacteria</taxon>
        <taxon>Bacillati</taxon>
        <taxon>Actinomycetota</taxon>
        <taxon>Actinomycetes</taxon>
        <taxon>Streptosporangiales</taxon>
        <taxon>Streptosporangiaceae</taxon>
        <taxon>Sphaerisporangium</taxon>
    </lineage>
</organism>
<feature type="domain" description="FtsX extracellular" evidence="2">
    <location>
        <begin position="90"/>
        <end position="192"/>
    </location>
</feature>
<reference evidence="3" key="1">
    <citation type="submission" date="2021-01" db="EMBL/GenBank/DDBJ databases">
        <title>Whole genome shotgun sequence of Sphaerisporangium rufum NBRC 109079.</title>
        <authorList>
            <person name="Komaki H."/>
            <person name="Tamura T."/>
        </authorList>
    </citation>
    <scope>NUCLEOTIDE SEQUENCE</scope>
    <source>
        <strain evidence="3">NBRC 109079</strain>
    </source>
</reference>
<dbReference type="EMBL" id="BOOU01000005">
    <property type="protein sequence ID" value="GII75427.1"/>
    <property type="molecule type" value="Genomic_DNA"/>
</dbReference>
<proteinExistence type="predicted"/>
<evidence type="ECO:0000256" key="1">
    <source>
        <dbReference type="SAM" id="MobiDB-lite"/>
    </source>
</evidence>
<feature type="region of interest" description="Disordered" evidence="1">
    <location>
        <begin position="1"/>
        <end position="34"/>
    </location>
</feature>
<evidence type="ECO:0000259" key="2">
    <source>
        <dbReference type="Pfam" id="PF18075"/>
    </source>
</evidence>
<accession>A0A919R1W4</accession>
<evidence type="ECO:0000313" key="4">
    <source>
        <dbReference type="Proteomes" id="UP000655287"/>
    </source>
</evidence>
<dbReference type="InterPro" id="IPR040690">
    <property type="entry name" value="FtsX_ECD"/>
</dbReference>